<dbReference type="EMBL" id="CP060636">
    <property type="protein sequence ID" value="QNM12327.1"/>
    <property type="molecule type" value="Genomic_DNA"/>
</dbReference>
<evidence type="ECO:0000313" key="1">
    <source>
        <dbReference type="EMBL" id="QNM12327.1"/>
    </source>
</evidence>
<dbReference type="AlphaFoldDB" id="A0A7G9GNE5"/>
<keyword evidence="2" id="KW-1185">Reference proteome</keyword>
<accession>A0A7G9GNE5</accession>
<gene>
    <name evidence="1" type="ORF">H9Q80_19170</name>
</gene>
<sequence length="189" mass="22440">MKIIHQKVEAYPSRIRLPVDYLKISDPNYEEGVWCRYEKDNIQMDSIQVMVKHETMYDEQEDYSYDYGELIVSLSNRYWKGEPTAEKEYEIGVDTARYEIETEHNRSEIYTASDGIFGAVNECYYGDKLGKINIYLAIPDEYEMDETEFILNVLRTMNIHHLHLCVVRDEDVDINMDNEELFEDMQMSP</sequence>
<evidence type="ECO:0000313" key="2">
    <source>
        <dbReference type="Proteomes" id="UP000515856"/>
    </source>
</evidence>
<organism evidence="1 2">
    <name type="scientific">[Eubacterium] hominis</name>
    <dbReference type="NCBI Taxonomy" id="2764325"/>
    <lineage>
        <taxon>Bacteria</taxon>
        <taxon>Bacillati</taxon>
        <taxon>Bacillota</taxon>
        <taxon>Erysipelotrichia</taxon>
        <taxon>Erysipelotrichales</taxon>
        <taxon>Erysipelotrichaceae</taxon>
        <taxon>Amedibacillus</taxon>
    </lineage>
</organism>
<reference evidence="1 2" key="1">
    <citation type="submission" date="2020-08" db="EMBL/GenBank/DDBJ databases">
        <authorList>
            <person name="Liu C."/>
            <person name="Sun Q."/>
        </authorList>
    </citation>
    <scope>NUCLEOTIDE SEQUENCE [LARGE SCALE GENOMIC DNA]</scope>
    <source>
        <strain evidence="1 2">NSJ-61</strain>
    </source>
</reference>
<dbReference type="RefSeq" id="WP_117456142.1">
    <property type="nucleotide sequence ID" value="NZ_CP060636.1"/>
</dbReference>
<name>A0A7G9GNE5_9FIRM</name>
<proteinExistence type="predicted"/>
<protein>
    <submittedName>
        <fullName evidence="1">Uncharacterized protein</fullName>
    </submittedName>
</protein>
<dbReference type="Proteomes" id="UP000515856">
    <property type="component" value="Chromosome"/>
</dbReference>
<dbReference type="KEGG" id="ehn:H9Q80_19170"/>